<accession>W7Y1T7</accession>
<dbReference type="AlphaFoldDB" id="W7Y1T7"/>
<proteinExistence type="predicted"/>
<dbReference type="Proteomes" id="UP000019402">
    <property type="component" value="Unassembled WGS sequence"/>
</dbReference>
<dbReference type="OrthoDB" id="9877876at2"/>
<dbReference type="RefSeq" id="WP_152541843.1">
    <property type="nucleotide sequence ID" value="NZ_BAMD01000058.1"/>
</dbReference>
<feature type="chain" id="PRO_5004904085" evidence="1">
    <location>
        <begin position="32"/>
        <end position="152"/>
    </location>
</feature>
<dbReference type="EMBL" id="BAMD01000058">
    <property type="protein sequence ID" value="GAF04845.1"/>
    <property type="molecule type" value="Genomic_DNA"/>
</dbReference>
<evidence type="ECO:0000313" key="2">
    <source>
        <dbReference type="EMBL" id="GAF04845.1"/>
    </source>
</evidence>
<keyword evidence="3" id="KW-1185">Reference proteome</keyword>
<evidence type="ECO:0000313" key="3">
    <source>
        <dbReference type="Proteomes" id="UP000019402"/>
    </source>
</evidence>
<protein>
    <submittedName>
        <fullName evidence="2">Uncharacterized protein</fullName>
    </submittedName>
</protein>
<reference evidence="2 3" key="1">
    <citation type="journal article" date="2014" name="Genome Announc.">
        <title>Draft Genome Sequence of Cytophaga fermentans JCM 21142T, a Facultative Anaerobe Isolated from Marine Mud.</title>
        <authorList>
            <person name="Starns D."/>
            <person name="Oshima K."/>
            <person name="Suda W."/>
            <person name="Iino T."/>
            <person name="Yuki M."/>
            <person name="Inoue J."/>
            <person name="Kitamura K."/>
            <person name="Iida T."/>
            <person name="Darby A."/>
            <person name="Hattori M."/>
            <person name="Ohkuma M."/>
        </authorList>
    </citation>
    <scope>NUCLEOTIDE SEQUENCE [LARGE SCALE GENOMIC DNA]</scope>
    <source>
        <strain evidence="2 3">JCM 21142</strain>
    </source>
</reference>
<organism evidence="2 3">
    <name type="scientific">Saccharicrinis fermentans DSM 9555 = JCM 21142</name>
    <dbReference type="NCBI Taxonomy" id="869213"/>
    <lineage>
        <taxon>Bacteria</taxon>
        <taxon>Pseudomonadati</taxon>
        <taxon>Bacteroidota</taxon>
        <taxon>Bacteroidia</taxon>
        <taxon>Marinilabiliales</taxon>
        <taxon>Marinilabiliaceae</taxon>
        <taxon>Saccharicrinis</taxon>
    </lineage>
</organism>
<sequence length="152" mass="17423">MRTLHLNTQIRNTFMIILASMVLSTSASASASEITKMEPMPVEPVVSSNFDYLIDALNENNSEASLILEEWMLNPETFNLEDTEEPTLELETWMMDTHTFDVAFDSELTLEEWMTDLASFIDIPAEESLTLEEWMTNLDSFINEEPIFALDK</sequence>
<feature type="signal peptide" evidence="1">
    <location>
        <begin position="1"/>
        <end position="31"/>
    </location>
</feature>
<gene>
    <name evidence="2" type="ORF">JCM21142_93565</name>
</gene>
<name>W7Y1T7_9BACT</name>
<keyword evidence="1" id="KW-0732">Signal</keyword>
<comment type="caution">
    <text evidence="2">The sequence shown here is derived from an EMBL/GenBank/DDBJ whole genome shotgun (WGS) entry which is preliminary data.</text>
</comment>
<evidence type="ECO:0000256" key="1">
    <source>
        <dbReference type="SAM" id="SignalP"/>
    </source>
</evidence>